<feature type="compositionally biased region" description="Basic and acidic residues" evidence="1">
    <location>
        <begin position="22"/>
        <end position="35"/>
    </location>
</feature>
<organism evidence="2 3">
    <name type="scientific">Xanthomonas boreopolis</name>
    <dbReference type="NCBI Taxonomy" id="86183"/>
    <lineage>
        <taxon>Bacteria</taxon>
        <taxon>Pseudomonadati</taxon>
        <taxon>Pseudomonadota</taxon>
        <taxon>Gammaproteobacteria</taxon>
        <taxon>Lysobacterales</taxon>
        <taxon>Lysobacteraceae</taxon>
        <taxon>Xanthomonas</taxon>
    </lineage>
</organism>
<feature type="region of interest" description="Disordered" evidence="1">
    <location>
        <begin position="1"/>
        <end position="35"/>
    </location>
</feature>
<reference evidence="2" key="2">
    <citation type="submission" date="2020-09" db="EMBL/GenBank/DDBJ databases">
        <authorList>
            <person name="Sun Q."/>
            <person name="Ohkuma M."/>
        </authorList>
    </citation>
    <scope>NUCLEOTIDE SEQUENCE</scope>
    <source>
        <strain evidence="2">JCM 13306</strain>
    </source>
</reference>
<name>A0A919KIM4_9XANT</name>
<sequence>MSRRNPGPEPTPPDTEPVSENVDSRGRPRDPERVDVNDEWELRYWARELGLTEDQLRTAVRELGDLVTRLRQYTPPH</sequence>
<evidence type="ECO:0000313" key="2">
    <source>
        <dbReference type="EMBL" id="GHH56127.1"/>
    </source>
</evidence>
<dbReference type="AlphaFoldDB" id="A0A919KIM4"/>
<gene>
    <name evidence="2" type="ORF">GCM10009090_25390</name>
</gene>
<comment type="caution">
    <text evidence="2">The sequence shown here is derived from an EMBL/GenBank/DDBJ whole genome shotgun (WGS) entry which is preliminary data.</text>
</comment>
<evidence type="ECO:0000256" key="1">
    <source>
        <dbReference type="SAM" id="MobiDB-lite"/>
    </source>
</evidence>
<protein>
    <recommendedName>
        <fullName evidence="4">DUF3606 domain-containing protein</fullName>
    </recommendedName>
</protein>
<evidence type="ECO:0008006" key="4">
    <source>
        <dbReference type="Google" id="ProtNLM"/>
    </source>
</evidence>
<reference evidence="2" key="1">
    <citation type="journal article" date="2014" name="Int. J. Syst. Evol. Microbiol.">
        <title>Complete genome sequence of Corynebacterium casei LMG S-19264T (=DSM 44701T), isolated from a smear-ripened cheese.</title>
        <authorList>
            <consortium name="US DOE Joint Genome Institute (JGI-PGF)"/>
            <person name="Walter F."/>
            <person name="Albersmeier A."/>
            <person name="Kalinowski J."/>
            <person name="Ruckert C."/>
        </authorList>
    </citation>
    <scope>NUCLEOTIDE SEQUENCE</scope>
    <source>
        <strain evidence="2">JCM 13306</strain>
    </source>
</reference>
<accession>A0A919KIM4</accession>
<dbReference type="InterPro" id="IPR022037">
    <property type="entry name" value="DUF3606"/>
</dbReference>
<dbReference type="EMBL" id="BNBA01000020">
    <property type="protein sequence ID" value="GHH56127.1"/>
    <property type="molecule type" value="Genomic_DNA"/>
</dbReference>
<keyword evidence="3" id="KW-1185">Reference proteome</keyword>
<dbReference type="Pfam" id="PF12244">
    <property type="entry name" value="DUF3606"/>
    <property type="match status" value="1"/>
</dbReference>
<dbReference type="Proteomes" id="UP000623958">
    <property type="component" value="Unassembled WGS sequence"/>
</dbReference>
<proteinExistence type="predicted"/>
<dbReference type="RefSeq" id="WP_140718798.1">
    <property type="nucleotide sequence ID" value="NZ_BNBA01000020.1"/>
</dbReference>
<evidence type="ECO:0000313" key="3">
    <source>
        <dbReference type="Proteomes" id="UP000623958"/>
    </source>
</evidence>